<name>A0A1I6E2R6_9FIRM</name>
<evidence type="ECO:0000313" key="2">
    <source>
        <dbReference type="Proteomes" id="UP000199584"/>
    </source>
</evidence>
<dbReference type="AlphaFoldDB" id="A0A1I6E2R6"/>
<gene>
    <name evidence="1" type="ORF">SAMN05660706_12365</name>
</gene>
<reference evidence="2" key="1">
    <citation type="submission" date="2016-10" db="EMBL/GenBank/DDBJ databases">
        <authorList>
            <person name="Varghese N."/>
            <person name="Submissions S."/>
        </authorList>
    </citation>
    <scope>NUCLEOTIDE SEQUENCE [LARGE SCALE GENOMIC DNA]</scope>
    <source>
        <strain evidence="2">DSM 3669</strain>
    </source>
</reference>
<keyword evidence="2" id="KW-1185">Reference proteome</keyword>
<accession>A0A1I6E2R6</accession>
<protein>
    <submittedName>
        <fullName evidence="1">Uncharacterized protein</fullName>
    </submittedName>
</protein>
<sequence length="71" mass="8156">MSQVVTSKDIIDSAKKCPLEKYKNFSHYISSIKNEIQTSGLNVRLISMGLTQQGRPIFILDKITFIHEQSW</sequence>
<dbReference type="STRING" id="39060.SAMN05660706_12365"/>
<dbReference type="Proteomes" id="UP000199584">
    <property type="component" value="Unassembled WGS sequence"/>
</dbReference>
<dbReference type="EMBL" id="FOYM01000023">
    <property type="protein sequence ID" value="SFR11778.1"/>
    <property type="molecule type" value="Genomic_DNA"/>
</dbReference>
<evidence type="ECO:0000313" key="1">
    <source>
        <dbReference type="EMBL" id="SFR11778.1"/>
    </source>
</evidence>
<organism evidence="1 2">
    <name type="scientific">Desulfoscipio geothermicus DSM 3669</name>
    <dbReference type="NCBI Taxonomy" id="1121426"/>
    <lineage>
        <taxon>Bacteria</taxon>
        <taxon>Bacillati</taxon>
        <taxon>Bacillota</taxon>
        <taxon>Clostridia</taxon>
        <taxon>Eubacteriales</taxon>
        <taxon>Desulfallaceae</taxon>
        <taxon>Desulfoscipio</taxon>
    </lineage>
</organism>
<proteinExistence type="predicted"/>